<protein>
    <recommendedName>
        <fullName evidence="3">Smf/DprA SLOG domain-containing protein</fullName>
    </recommendedName>
</protein>
<evidence type="ECO:0000256" key="2">
    <source>
        <dbReference type="SAM" id="MobiDB-lite"/>
    </source>
</evidence>
<dbReference type="EMBL" id="BSUJ01000001">
    <property type="protein sequence ID" value="GMA19099.1"/>
    <property type="molecule type" value="Genomic_DNA"/>
</dbReference>
<evidence type="ECO:0000256" key="1">
    <source>
        <dbReference type="ARBA" id="ARBA00006525"/>
    </source>
</evidence>
<dbReference type="Gene3D" id="3.40.50.450">
    <property type="match status" value="1"/>
</dbReference>
<reference evidence="5" key="1">
    <citation type="journal article" date="2019" name="Int. J. Syst. Evol. Microbiol.">
        <title>The Global Catalogue of Microorganisms (GCM) 10K type strain sequencing project: providing services to taxonomists for standard genome sequencing and annotation.</title>
        <authorList>
            <consortium name="The Broad Institute Genomics Platform"/>
            <consortium name="The Broad Institute Genome Sequencing Center for Infectious Disease"/>
            <person name="Wu L."/>
            <person name="Ma J."/>
        </authorList>
    </citation>
    <scope>NUCLEOTIDE SEQUENCE [LARGE SCALE GENOMIC DNA]</scope>
    <source>
        <strain evidence="5">NBRC 105830</strain>
    </source>
</reference>
<dbReference type="PANTHER" id="PTHR43022">
    <property type="entry name" value="PROTEIN SMF"/>
    <property type="match status" value="1"/>
</dbReference>
<dbReference type="NCBIfam" id="TIGR00732">
    <property type="entry name" value="dprA"/>
    <property type="match status" value="1"/>
</dbReference>
<accession>A0ABQ6HNP3</accession>
<proteinExistence type="inferred from homology"/>
<dbReference type="PANTHER" id="PTHR43022:SF1">
    <property type="entry name" value="PROTEIN SMF"/>
    <property type="match status" value="1"/>
</dbReference>
<keyword evidence="5" id="KW-1185">Reference proteome</keyword>
<evidence type="ECO:0000259" key="3">
    <source>
        <dbReference type="Pfam" id="PF02481"/>
    </source>
</evidence>
<evidence type="ECO:0000313" key="5">
    <source>
        <dbReference type="Proteomes" id="UP001157109"/>
    </source>
</evidence>
<gene>
    <name evidence="4" type="ORF">GCM10025862_11200</name>
</gene>
<name>A0ABQ6HNP3_9MICO</name>
<comment type="similarity">
    <text evidence="1">Belongs to the DprA/Smf family.</text>
</comment>
<feature type="region of interest" description="Disordered" evidence="2">
    <location>
        <begin position="382"/>
        <end position="440"/>
    </location>
</feature>
<comment type="caution">
    <text evidence="4">The sequence shown here is derived from an EMBL/GenBank/DDBJ whole genome shotgun (WGS) entry which is preliminary data.</text>
</comment>
<organism evidence="4 5">
    <name type="scientific">Arsenicicoccus piscis</name>
    <dbReference type="NCBI Taxonomy" id="673954"/>
    <lineage>
        <taxon>Bacteria</taxon>
        <taxon>Bacillati</taxon>
        <taxon>Actinomycetota</taxon>
        <taxon>Actinomycetes</taxon>
        <taxon>Micrococcales</taxon>
        <taxon>Intrasporangiaceae</taxon>
        <taxon>Arsenicicoccus</taxon>
    </lineage>
</organism>
<feature type="domain" description="Smf/DprA SLOG" evidence="3">
    <location>
        <begin position="88"/>
        <end position="298"/>
    </location>
</feature>
<evidence type="ECO:0000313" key="4">
    <source>
        <dbReference type="EMBL" id="GMA19099.1"/>
    </source>
</evidence>
<dbReference type="RefSeq" id="WP_241442132.1">
    <property type="nucleotide sequence ID" value="NZ_BSUJ01000001.1"/>
</dbReference>
<dbReference type="InterPro" id="IPR057666">
    <property type="entry name" value="DrpA_SLOG"/>
</dbReference>
<dbReference type="SUPFAM" id="SSF102405">
    <property type="entry name" value="MCP/YpsA-like"/>
    <property type="match status" value="1"/>
</dbReference>
<sequence length="440" mass="46369">MTAGDALDPVAAWAAAMRDERTALAAWSRLAEPGDKRATQLVAELGAREALAAVRGSTDHRDEKFQPRLPHLDVTADLRAAARLGARVIVSGDDEWPPGLDDLVNPPFCLWVRGPLDIAVACARSVAVVGARDSTDYGKRVSADIAYELVERGFAIVSGAAFGIDAAAHRGALAAAGSTIAVLACGVERAYPLAHDTLLAEIARRGAVMSELPPGAVPTRSRFLLRNRMIATMTQGTLVVEAGSRSGSLNTARTAAEYARPVAAVPGPVTSAASSGTHQAVRDGIAVLVTNAEEVAELVGRMGLDAATRPQGPTDPRDLLDDEQHQVLSALPRSRWISTTDVCVRAGLDWRTTSVALSRLETLGLAERNGDGWRVERGARDGLLRPGLDRPAQERLDLAAPSPRRDPSPRQSPTPRPDPASHQDSTSSQAPGPASHESAS</sequence>
<feature type="compositionally biased region" description="Basic and acidic residues" evidence="2">
    <location>
        <begin position="382"/>
        <end position="408"/>
    </location>
</feature>
<dbReference type="Pfam" id="PF02481">
    <property type="entry name" value="DNA_processg_A"/>
    <property type="match status" value="1"/>
</dbReference>
<dbReference type="Proteomes" id="UP001157109">
    <property type="component" value="Unassembled WGS sequence"/>
</dbReference>
<dbReference type="InterPro" id="IPR003488">
    <property type="entry name" value="DprA"/>
</dbReference>